<proteinExistence type="predicted"/>
<sequence length="126" mass="13238">MNNTIKKLSAVFAAAFAVSGLASCGSGGESPYDFSIVNNLGTPISEVYISESINQDWGENLLGTSVLENEKTLEIEFSGAPTSTSVFDIDVITNGGTEYQFSSIDLNTAEVVTLMMQDGAPVASVQ</sequence>
<reference evidence="2" key="1">
    <citation type="submission" date="2020-10" db="EMBL/GenBank/DDBJ databases">
        <authorList>
            <person name="Gilroy R."/>
        </authorList>
    </citation>
    <scope>NUCLEOTIDE SEQUENCE</scope>
    <source>
        <strain evidence="2">CHK181-108</strain>
    </source>
</reference>
<feature type="signal peptide" evidence="1">
    <location>
        <begin position="1"/>
        <end position="22"/>
    </location>
</feature>
<dbReference type="Proteomes" id="UP000824165">
    <property type="component" value="Unassembled WGS sequence"/>
</dbReference>
<feature type="chain" id="PRO_5038382612" evidence="1">
    <location>
        <begin position="23"/>
        <end position="126"/>
    </location>
</feature>
<accession>A0A9D1KPE7</accession>
<evidence type="ECO:0000313" key="3">
    <source>
        <dbReference type="Proteomes" id="UP000824165"/>
    </source>
</evidence>
<protein>
    <submittedName>
        <fullName evidence="2">Uncharacterized protein</fullName>
    </submittedName>
</protein>
<dbReference type="AlphaFoldDB" id="A0A9D1KPE7"/>
<gene>
    <name evidence="2" type="ORF">IAA60_01560</name>
</gene>
<keyword evidence="1" id="KW-0732">Signal</keyword>
<name>A0A9D1KPE7_9FIRM</name>
<reference evidence="2" key="2">
    <citation type="journal article" date="2021" name="PeerJ">
        <title>Extensive microbial diversity within the chicken gut microbiome revealed by metagenomics and culture.</title>
        <authorList>
            <person name="Gilroy R."/>
            <person name="Ravi A."/>
            <person name="Getino M."/>
            <person name="Pursley I."/>
            <person name="Horton D.L."/>
            <person name="Alikhan N.F."/>
            <person name="Baker D."/>
            <person name="Gharbi K."/>
            <person name="Hall N."/>
            <person name="Watson M."/>
            <person name="Adriaenssens E.M."/>
            <person name="Foster-Nyarko E."/>
            <person name="Jarju S."/>
            <person name="Secka A."/>
            <person name="Antonio M."/>
            <person name="Oren A."/>
            <person name="Chaudhuri R.R."/>
            <person name="La Ragione R."/>
            <person name="Hildebrand F."/>
            <person name="Pallen M.J."/>
        </authorList>
    </citation>
    <scope>NUCLEOTIDE SEQUENCE</scope>
    <source>
        <strain evidence="2">CHK181-108</strain>
    </source>
</reference>
<dbReference type="PROSITE" id="PS51257">
    <property type="entry name" value="PROKAR_LIPOPROTEIN"/>
    <property type="match status" value="1"/>
</dbReference>
<organism evidence="2 3">
    <name type="scientific">Candidatus Ornithomonoglobus intestinigallinarum</name>
    <dbReference type="NCBI Taxonomy" id="2840894"/>
    <lineage>
        <taxon>Bacteria</taxon>
        <taxon>Bacillati</taxon>
        <taxon>Bacillota</taxon>
        <taxon>Clostridia</taxon>
        <taxon>Candidatus Ornithomonoglobus</taxon>
    </lineage>
</organism>
<dbReference type="EMBL" id="DVLU01000012">
    <property type="protein sequence ID" value="HIT84570.1"/>
    <property type="molecule type" value="Genomic_DNA"/>
</dbReference>
<evidence type="ECO:0000256" key="1">
    <source>
        <dbReference type="SAM" id="SignalP"/>
    </source>
</evidence>
<comment type="caution">
    <text evidence="2">The sequence shown here is derived from an EMBL/GenBank/DDBJ whole genome shotgun (WGS) entry which is preliminary data.</text>
</comment>
<evidence type="ECO:0000313" key="2">
    <source>
        <dbReference type="EMBL" id="HIT84570.1"/>
    </source>
</evidence>